<comment type="caution">
    <text evidence="2">The sequence shown here is derived from an EMBL/GenBank/DDBJ whole genome shotgun (WGS) entry which is preliminary data.</text>
</comment>
<gene>
    <name evidence="2" type="ORF">F1559_004665</name>
</gene>
<dbReference type="OrthoDB" id="12371at2763"/>
<dbReference type="EMBL" id="VWRR01000006">
    <property type="protein sequence ID" value="KAF6003701.1"/>
    <property type="molecule type" value="Genomic_DNA"/>
</dbReference>
<accession>A0A7J7IN05</accession>
<sequence length="747" mass="82625">MNQRRRRRQSIRLEGILNVLADLAEQDPKNLGEACGRLACEAVAKLVKDRGAFRSGTDSRNAVLRYWRRRQHQGHPSADALALALYCRHRFALRASEADCALWGTEPPCCNPEVLQNFVRPAIGALVWGDLSSIPRTLELLTTASVDGTLVANHPSRSRKRSLDGIDGQSAWVFFYEQIVAPHLLCQKHGALAAIGLKLLTAALKHAASTPYCHDQDWSGLFARAEWNECLWNAPSRHKKHATTMERLLRDLTEAILALLRSPNRLGTSLATALLRSVLVPKQEAVGRPPPVVIEACANILSVSQLTTIGKLAIRNQQFEMLVQTISKRVYREHQRICAQDLSKIDVLLELLAEQLSQEALPFSERQRAVRIFLEIIGMSAAPTSALAVAVATDTMPKVRRLLQYIQRDPDFGAPPSLQVCMKEFEDIMCNTESCGTGSEHLALVLFTVLVFIHWGSERSPNAETNQIETNVSADSLIAQSAKSLTRYLENRKKISTGELDPNVDLAQCCLHLLRFDHSGVRRIVNVVFSSALWLSRDVASLVGTVLSELPGLDQAESSEEDLDTASRASAEDTISSDGTESAVDASDSEGKPTSGPDDMFDLGADMDMDLDQEDPAVLAAYDLKLATALEPMLSDRQRRRQSPRKQHRFAVAIQYWHRVLDLIEITIQCQLRSAKIAPVLLMDMLSALNHTADFVERTQGSSSGLYHRLVRSVLRGMQRVAAACRGSAEVGDVLLDAFQTLLREVC</sequence>
<name>A0A7J7IN05_9RHOD</name>
<feature type="region of interest" description="Disordered" evidence="1">
    <location>
        <begin position="553"/>
        <end position="605"/>
    </location>
</feature>
<dbReference type="AlphaFoldDB" id="A0A7J7IN05"/>
<reference evidence="2 3" key="1">
    <citation type="journal article" date="2020" name="J. Phycol.">
        <title>Comparative genome analysis reveals Cyanidiococcus gen. nov., a new extremophilic red algal genus sister to Cyanidioschyzon (Cyanidioschyzonaceae, Rhodophyta).</title>
        <authorList>
            <person name="Liu S.-L."/>
            <person name="Chiang Y.-R."/>
            <person name="Yoon H.S."/>
            <person name="Fu H.-Y."/>
        </authorList>
    </citation>
    <scope>NUCLEOTIDE SEQUENCE [LARGE SCALE GENOMIC DNA]</scope>
    <source>
        <strain evidence="2 3">THAL066</strain>
    </source>
</reference>
<organism evidence="2 3">
    <name type="scientific">Cyanidiococcus yangmingshanensis</name>
    <dbReference type="NCBI Taxonomy" id="2690220"/>
    <lineage>
        <taxon>Eukaryota</taxon>
        <taxon>Rhodophyta</taxon>
        <taxon>Bangiophyceae</taxon>
        <taxon>Cyanidiales</taxon>
        <taxon>Cyanidiaceae</taxon>
        <taxon>Cyanidiococcus</taxon>
    </lineage>
</organism>
<proteinExistence type="predicted"/>
<dbReference type="Proteomes" id="UP000530660">
    <property type="component" value="Unassembled WGS sequence"/>
</dbReference>
<keyword evidence="3" id="KW-1185">Reference proteome</keyword>
<protein>
    <submittedName>
        <fullName evidence="2">Uncharacterized protein</fullName>
    </submittedName>
</protein>
<evidence type="ECO:0000256" key="1">
    <source>
        <dbReference type="SAM" id="MobiDB-lite"/>
    </source>
</evidence>
<evidence type="ECO:0000313" key="3">
    <source>
        <dbReference type="Proteomes" id="UP000530660"/>
    </source>
</evidence>
<evidence type="ECO:0000313" key="2">
    <source>
        <dbReference type="EMBL" id="KAF6003701.1"/>
    </source>
</evidence>